<keyword evidence="1" id="KW-1133">Transmembrane helix</keyword>
<dbReference type="EMBL" id="VTPC01003857">
    <property type="protein sequence ID" value="KAF2897918.1"/>
    <property type="molecule type" value="Genomic_DNA"/>
</dbReference>
<evidence type="ECO:0000256" key="1">
    <source>
        <dbReference type="SAM" id="Phobius"/>
    </source>
</evidence>
<dbReference type="Proteomes" id="UP000801492">
    <property type="component" value="Unassembled WGS sequence"/>
</dbReference>
<dbReference type="PANTHER" id="PTHR33444">
    <property type="entry name" value="SI:DKEY-19B23.12-RELATED"/>
    <property type="match status" value="1"/>
</dbReference>
<comment type="caution">
    <text evidence="2">The sequence shown here is derived from an EMBL/GenBank/DDBJ whole genome shotgun (WGS) entry which is preliminary data.</text>
</comment>
<accession>A0A8K0D777</accession>
<keyword evidence="1" id="KW-0812">Transmembrane</keyword>
<reference evidence="2" key="1">
    <citation type="submission" date="2019-08" db="EMBL/GenBank/DDBJ databases">
        <title>The genome of the North American firefly Photinus pyralis.</title>
        <authorList>
            <consortium name="Photinus pyralis genome working group"/>
            <person name="Fallon T.R."/>
            <person name="Sander Lower S.E."/>
            <person name="Weng J.-K."/>
        </authorList>
    </citation>
    <scope>NUCLEOTIDE SEQUENCE</scope>
    <source>
        <strain evidence="2">TRF0915ILg1</strain>
        <tissue evidence="2">Whole body</tissue>
    </source>
</reference>
<dbReference type="OrthoDB" id="6157510at2759"/>
<gene>
    <name evidence="2" type="ORF">ILUMI_08256</name>
</gene>
<dbReference type="PANTHER" id="PTHR33444:SF2">
    <property type="entry name" value="MARVEL DOMAIN-CONTAINING PROTEIN"/>
    <property type="match status" value="1"/>
</dbReference>
<evidence type="ECO:0000313" key="2">
    <source>
        <dbReference type="EMBL" id="KAF2897918.1"/>
    </source>
</evidence>
<keyword evidence="3" id="KW-1185">Reference proteome</keyword>
<organism evidence="2 3">
    <name type="scientific">Ignelater luminosus</name>
    <name type="common">Cucubano</name>
    <name type="synonym">Pyrophorus luminosus</name>
    <dbReference type="NCBI Taxonomy" id="2038154"/>
    <lineage>
        <taxon>Eukaryota</taxon>
        <taxon>Metazoa</taxon>
        <taxon>Ecdysozoa</taxon>
        <taxon>Arthropoda</taxon>
        <taxon>Hexapoda</taxon>
        <taxon>Insecta</taxon>
        <taxon>Pterygota</taxon>
        <taxon>Neoptera</taxon>
        <taxon>Endopterygota</taxon>
        <taxon>Coleoptera</taxon>
        <taxon>Polyphaga</taxon>
        <taxon>Elateriformia</taxon>
        <taxon>Elateroidea</taxon>
        <taxon>Elateridae</taxon>
        <taxon>Agrypninae</taxon>
        <taxon>Pyrophorini</taxon>
        <taxon>Ignelater</taxon>
    </lineage>
</organism>
<dbReference type="InterPro" id="IPR040350">
    <property type="entry name" value="TMEM272"/>
</dbReference>
<feature type="transmembrane region" description="Helical" evidence="1">
    <location>
        <begin position="40"/>
        <end position="62"/>
    </location>
</feature>
<evidence type="ECO:0000313" key="3">
    <source>
        <dbReference type="Proteomes" id="UP000801492"/>
    </source>
</evidence>
<keyword evidence="1" id="KW-0472">Membrane</keyword>
<dbReference type="AlphaFoldDB" id="A0A8K0D777"/>
<protein>
    <submittedName>
        <fullName evidence="2">Uncharacterized protein</fullName>
    </submittedName>
</protein>
<proteinExistence type="predicted"/>
<name>A0A8K0D777_IGNLU</name>
<sequence>MILGSVWIYSIYQPNYDPQLGEHCNKTTYLLAFWLLTLHYIFLLLITTIPICILVICCWMLARCITED</sequence>